<organism evidence="2 3">
    <name type="scientific">Polarella glacialis</name>
    <name type="common">Dinoflagellate</name>
    <dbReference type="NCBI Taxonomy" id="89957"/>
    <lineage>
        <taxon>Eukaryota</taxon>
        <taxon>Sar</taxon>
        <taxon>Alveolata</taxon>
        <taxon>Dinophyceae</taxon>
        <taxon>Suessiales</taxon>
        <taxon>Suessiaceae</taxon>
        <taxon>Polarella</taxon>
    </lineage>
</organism>
<gene>
    <name evidence="2" type="ORF">PGLA1383_LOCUS40594</name>
</gene>
<proteinExistence type="predicted"/>
<evidence type="ECO:0000313" key="3">
    <source>
        <dbReference type="Proteomes" id="UP000654075"/>
    </source>
</evidence>
<feature type="signal peptide" evidence="1">
    <location>
        <begin position="1"/>
        <end position="21"/>
    </location>
</feature>
<name>A0A813GDU5_POLGL</name>
<dbReference type="Proteomes" id="UP000654075">
    <property type="component" value="Unassembled WGS sequence"/>
</dbReference>
<keyword evidence="3" id="KW-1185">Reference proteome</keyword>
<keyword evidence="1" id="KW-0732">Signal</keyword>
<protein>
    <submittedName>
        <fullName evidence="2">Uncharacterized protein</fullName>
    </submittedName>
</protein>
<sequence>MAAVKLIKFVAVAIMASSSAAEPTNRTCADQDPDHMVALQVGEQNHAGVIHCGDVCPGYNCPACPNNATHFSCSDAKHSYFASNPPGLDEEAFSRSECLWWTLNETCWTHTGSAVTVFFELDGCTDCDCPAGFKSHVWGPYLNETKCSMRHVTSMNAVCPNGWCECSWLGWGCKARGSCR</sequence>
<reference evidence="2" key="1">
    <citation type="submission" date="2021-02" db="EMBL/GenBank/DDBJ databases">
        <authorList>
            <person name="Dougan E. K."/>
            <person name="Rhodes N."/>
            <person name="Thang M."/>
            <person name="Chan C."/>
        </authorList>
    </citation>
    <scope>NUCLEOTIDE SEQUENCE</scope>
</reference>
<feature type="chain" id="PRO_5032480483" evidence="1">
    <location>
        <begin position="22"/>
        <end position="180"/>
    </location>
</feature>
<dbReference type="AlphaFoldDB" id="A0A813GDU5"/>
<evidence type="ECO:0000256" key="1">
    <source>
        <dbReference type="SAM" id="SignalP"/>
    </source>
</evidence>
<dbReference type="EMBL" id="CAJNNV010028147">
    <property type="protein sequence ID" value="CAE8623301.1"/>
    <property type="molecule type" value="Genomic_DNA"/>
</dbReference>
<accession>A0A813GDU5</accession>
<comment type="caution">
    <text evidence="2">The sequence shown here is derived from an EMBL/GenBank/DDBJ whole genome shotgun (WGS) entry which is preliminary data.</text>
</comment>
<evidence type="ECO:0000313" key="2">
    <source>
        <dbReference type="EMBL" id="CAE8623301.1"/>
    </source>
</evidence>